<dbReference type="GO" id="GO:0000976">
    <property type="term" value="F:transcription cis-regulatory region binding"/>
    <property type="evidence" value="ECO:0007669"/>
    <property type="project" value="TreeGrafter"/>
</dbReference>
<dbReference type="CDD" id="cd20010">
    <property type="entry name" value="PBP1_AglR-like"/>
    <property type="match status" value="1"/>
</dbReference>
<evidence type="ECO:0000313" key="5">
    <source>
        <dbReference type="EMBL" id="SLN64738.1"/>
    </source>
</evidence>
<dbReference type="PANTHER" id="PTHR30146">
    <property type="entry name" value="LACI-RELATED TRANSCRIPTIONAL REPRESSOR"/>
    <property type="match status" value="1"/>
</dbReference>
<protein>
    <submittedName>
        <fullName evidence="5">HTH-type transcriptional regulator RafR</fullName>
    </submittedName>
</protein>
<evidence type="ECO:0000256" key="2">
    <source>
        <dbReference type="ARBA" id="ARBA00023125"/>
    </source>
</evidence>
<dbReference type="OrthoDB" id="234496at2"/>
<dbReference type="Proteomes" id="UP000193862">
    <property type="component" value="Unassembled WGS sequence"/>
</dbReference>
<dbReference type="Pfam" id="PF13377">
    <property type="entry name" value="Peripla_BP_3"/>
    <property type="match status" value="1"/>
</dbReference>
<dbReference type="PROSITE" id="PS50932">
    <property type="entry name" value="HTH_LACI_2"/>
    <property type="match status" value="1"/>
</dbReference>
<dbReference type="SMART" id="SM00354">
    <property type="entry name" value="HTH_LACI"/>
    <property type="match status" value="1"/>
</dbReference>
<keyword evidence="3" id="KW-0804">Transcription</keyword>
<evidence type="ECO:0000313" key="6">
    <source>
        <dbReference type="Proteomes" id="UP000193862"/>
    </source>
</evidence>
<organism evidence="5 6">
    <name type="scientific">Aquimixticola soesokkakensis</name>
    <dbReference type="NCBI Taxonomy" id="1519096"/>
    <lineage>
        <taxon>Bacteria</taxon>
        <taxon>Pseudomonadati</taxon>
        <taxon>Pseudomonadota</taxon>
        <taxon>Alphaproteobacteria</taxon>
        <taxon>Rhodobacterales</taxon>
        <taxon>Paracoccaceae</taxon>
        <taxon>Aquimixticola</taxon>
    </lineage>
</organism>
<dbReference type="PANTHER" id="PTHR30146:SF109">
    <property type="entry name" value="HTH-TYPE TRANSCRIPTIONAL REGULATOR GALS"/>
    <property type="match status" value="1"/>
</dbReference>
<dbReference type="InterPro" id="IPR028082">
    <property type="entry name" value="Peripla_BP_I"/>
</dbReference>
<sequence length="344" mass="36951">MNLKELSSLLGLSQTTVSRALNGYPEVSEATRKKVTAMARAHGYAPNARARGLATGRTMSIGHVIPLSTRHEIVNPVFSDFVAGASEIYSANGYDMLLTVVPDQGEAEAYRKITARQTVDGVIVHGPKAQDGRIALLREIGMPFVVHGRMSADDTGYAWVDMNNVTAFSCAADCLIDLGHRRIGLLNGLETLDFALRRREGVQRALAAAGIEAQARYFLSDEMTEGFGYRATCALLDLDEPPTALIVSSLIIGIGVRRAAEERGLKLGRELSLIVHDDDLSYLRNGSETGAPVFTATQSSVRDAGRMCAQNLLDIIAAPDTAARFQTELEAKLVMGSSTGPCPV</sequence>
<dbReference type="Gene3D" id="3.40.50.2300">
    <property type="match status" value="2"/>
</dbReference>
<dbReference type="InterPro" id="IPR010982">
    <property type="entry name" value="Lambda_DNA-bd_dom_sf"/>
</dbReference>
<keyword evidence="6" id="KW-1185">Reference proteome</keyword>
<accession>A0A1Y5TI87</accession>
<evidence type="ECO:0000259" key="4">
    <source>
        <dbReference type="PROSITE" id="PS50932"/>
    </source>
</evidence>
<dbReference type="SUPFAM" id="SSF47413">
    <property type="entry name" value="lambda repressor-like DNA-binding domains"/>
    <property type="match status" value="1"/>
</dbReference>
<proteinExistence type="predicted"/>
<dbReference type="InterPro" id="IPR000843">
    <property type="entry name" value="HTH_LacI"/>
</dbReference>
<gene>
    <name evidence="5" type="primary">rafR_2</name>
    <name evidence="5" type="ORF">AQS8620_02968</name>
</gene>
<feature type="domain" description="HTH lacI-type" evidence="4">
    <location>
        <begin position="1"/>
        <end position="55"/>
    </location>
</feature>
<keyword evidence="2" id="KW-0238">DNA-binding</keyword>
<dbReference type="RefSeq" id="WP_085837779.1">
    <property type="nucleotide sequence ID" value="NZ_FWFS01000012.1"/>
</dbReference>
<dbReference type="Pfam" id="PF00356">
    <property type="entry name" value="LacI"/>
    <property type="match status" value="1"/>
</dbReference>
<dbReference type="AlphaFoldDB" id="A0A1Y5TI87"/>
<dbReference type="GO" id="GO:0003700">
    <property type="term" value="F:DNA-binding transcription factor activity"/>
    <property type="evidence" value="ECO:0007669"/>
    <property type="project" value="TreeGrafter"/>
</dbReference>
<dbReference type="EMBL" id="FWFS01000012">
    <property type="protein sequence ID" value="SLN64738.1"/>
    <property type="molecule type" value="Genomic_DNA"/>
</dbReference>
<reference evidence="5 6" key="1">
    <citation type="submission" date="2017-03" db="EMBL/GenBank/DDBJ databases">
        <authorList>
            <person name="Afonso C.L."/>
            <person name="Miller P.J."/>
            <person name="Scott M.A."/>
            <person name="Spackman E."/>
            <person name="Goraichik I."/>
            <person name="Dimitrov K.M."/>
            <person name="Suarez D.L."/>
            <person name="Swayne D.E."/>
        </authorList>
    </citation>
    <scope>NUCLEOTIDE SEQUENCE [LARGE SCALE GENOMIC DNA]</scope>
    <source>
        <strain evidence="5 6">CECT 8620</strain>
    </source>
</reference>
<evidence type="ECO:0000256" key="1">
    <source>
        <dbReference type="ARBA" id="ARBA00023015"/>
    </source>
</evidence>
<name>A0A1Y5TI87_9RHOB</name>
<dbReference type="SUPFAM" id="SSF53822">
    <property type="entry name" value="Periplasmic binding protein-like I"/>
    <property type="match status" value="1"/>
</dbReference>
<dbReference type="Gene3D" id="1.10.260.40">
    <property type="entry name" value="lambda repressor-like DNA-binding domains"/>
    <property type="match status" value="1"/>
</dbReference>
<evidence type="ECO:0000256" key="3">
    <source>
        <dbReference type="ARBA" id="ARBA00023163"/>
    </source>
</evidence>
<dbReference type="CDD" id="cd01392">
    <property type="entry name" value="HTH_LacI"/>
    <property type="match status" value="1"/>
</dbReference>
<dbReference type="InterPro" id="IPR046335">
    <property type="entry name" value="LacI/GalR-like_sensor"/>
</dbReference>
<keyword evidence="1" id="KW-0805">Transcription regulation</keyword>